<protein>
    <submittedName>
        <fullName evidence="1">Uncharacterized protein</fullName>
    </submittedName>
</protein>
<accession>A0A6A1UG98</accession>
<proteinExistence type="predicted"/>
<dbReference type="Proteomes" id="UP000516437">
    <property type="component" value="Unassembled WGS sequence"/>
</dbReference>
<dbReference type="EMBL" id="RXIC02000448">
    <property type="protein sequence ID" value="KAB1199594.1"/>
    <property type="molecule type" value="Genomic_DNA"/>
</dbReference>
<keyword evidence="2" id="KW-1185">Reference proteome</keyword>
<organism evidence="1 2">
    <name type="scientific">Morella rubra</name>
    <name type="common">Chinese bayberry</name>
    <dbReference type="NCBI Taxonomy" id="262757"/>
    <lineage>
        <taxon>Eukaryota</taxon>
        <taxon>Viridiplantae</taxon>
        <taxon>Streptophyta</taxon>
        <taxon>Embryophyta</taxon>
        <taxon>Tracheophyta</taxon>
        <taxon>Spermatophyta</taxon>
        <taxon>Magnoliopsida</taxon>
        <taxon>eudicotyledons</taxon>
        <taxon>Gunneridae</taxon>
        <taxon>Pentapetalae</taxon>
        <taxon>rosids</taxon>
        <taxon>fabids</taxon>
        <taxon>Fagales</taxon>
        <taxon>Myricaceae</taxon>
        <taxon>Morella</taxon>
    </lineage>
</organism>
<name>A0A6A1UG98_9ROSI</name>
<comment type="caution">
    <text evidence="1">The sequence shown here is derived from an EMBL/GenBank/DDBJ whole genome shotgun (WGS) entry which is preliminary data.</text>
</comment>
<gene>
    <name evidence="1" type="ORF">CJ030_MR0G020162</name>
</gene>
<reference evidence="1 2" key="1">
    <citation type="journal article" date="2019" name="Plant Biotechnol. J.">
        <title>The red bayberry genome and genetic basis of sex determination.</title>
        <authorList>
            <person name="Jia H.M."/>
            <person name="Jia H.J."/>
            <person name="Cai Q.L."/>
            <person name="Wang Y."/>
            <person name="Zhao H.B."/>
            <person name="Yang W.F."/>
            <person name="Wang G.Y."/>
            <person name="Li Y.H."/>
            <person name="Zhan D.L."/>
            <person name="Shen Y.T."/>
            <person name="Niu Q.F."/>
            <person name="Chang L."/>
            <person name="Qiu J."/>
            <person name="Zhao L."/>
            <person name="Xie H.B."/>
            <person name="Fu W.Y."/>
            <person name="Jin J."/>
            <person name="Li X.W."/>
            <person name="Jiao Y."/>
            <person name="Zhou C.C."/>
            <person name="Tu T."/>
            <person name="Chai C.Y."/>
            <person name="Gao J.L."/>
            <person name="Fan L.J."/>
            <person name="van de Weg E."/>
            <person name="Wang J.Y."/>
            <person name="Gao Z.S."/>
        </authorList>
    </citation>
    <scope>NUCLEOTIDE SEQUENCE [LARGE SCALE GENOMIC DNA]</scope>
    <source>
        <tissue evidence="1">Leaves</tissue>
    </source>
</reference>
<evidence type="ECO:0000313" key="1">
    <source>
        <dbReference type="EMBL" id="KAB1199594.1"/>
    </source>
</evidence>
<evidence type="ECO:0000313" key="2">
    <source>
        <dbReference type="Proteomes" id="UP000516437"/>
    </source>
</evidence>
<sequence>MMLRQWISDPAYEVKRHLSALVQQHLEYGTDHSRKQFFFFEPISDEWLHEILYSRSSRTGMTSGARDLHVQSKFALQKQIALTSVQRCQRYLCLQPHCESRISFFEFSHRI</sequence>
<dbReference type="AlphaFoldDB" id="A0A6A1UG98"/>